<keyword evidence="1" id="KW-0614">Plasmid</keyword>
<reference evidence="1 2" key="1">
    <citation type="submission" date="2015-10" db="EMBL/GenBank/DDBJ databases">
        <title>Genomic differences between typical nodule nitrogen-fixing rhizobial strains and those coming from bean seeds.</title>
        <authorList>
            <person name="Peralta H."/>
            <person name="Aguilar-Vera A."/>
            <person name="Diaz R."/>
            <person name="Mora Y."/>
            <person name="Martinez-Batallar G."/>
            <person name="Salazar E."/>
            <person name="Vargas-Lagunas C."/>
            <person name="Encarnacion S."/>
            <person name="Girard L."/>
            <person name="Mora J."/>
        </authorList>
    </citation>
    <scope>NUCLEOTIDE SEQUENCE [LARGE SCALE GENOMIC DNA]</scope>
    <source>
        <strain evidence="1 2">CFNEI 73</strain>
        <plasmid evidence="1 2">B</plasmid>
    </source>
</reference>
<geneLocation type="plasmid" evidence="1 2">
    <name>B</name>
</geneLocation>
<gene>
    <name evidence="1" type="ORF">SAMCFNEI73_pB0367</name>
</gene>
<proteinExistence type="predicted"/>
<dbReference type="AlphaFoldDB" id="A0A1L3LTZ2"/>
<keyword evidence="2" id="KW-1185">Reference proteome</keyword>
<dbReference type="EMBL" id="CP013109">
    <property type="protein sequence ID" value="APG93564.1"/>
    <property type="molecule type" value="Genomic_DNA"/>
</dbReference>
<evidence type="ECO:0000313" key="1">
    <source>
        <dbReference type="EMBL" id="APG93564.1"/>
    </source>
</evidence>
<dbReference type="KEGG" id="same:SAMCFNEI73_pB0367"/>
<accession>A0A1L3LTZ2</accession>
<evidence type="ECO:0000313" key="2">
    <source>
        <dbReference type="Proteomes" id="UP000182306"/>
    </source>
</evidence>
<dbReference type="Proteomes" id="UP000182306">
    <property type="component" value="Plasmid B"/>
</dbReference>
<name>A0A1L3LTZ2_9HYPH</name>
<sequence>MWRKGAAHLSLPGRREKYEIIGDKACESVLETSKNENRLA</sequence>
<organism evidence="1 2">
    <name type="scientific">Sinorhizobium americanum</name>
    <dbReference type="NCBI Taxonomy" id="194963"/>
    <lineage>
        <taxon>Bacteria</taxon>
        <taxon>Pseudomonadati</taxon>
        <taxon>Pseudomonadota</taxon>
        <taxon>Alphaproteobacteria</taxon>
        <taxon>Hyphomicrobiales</taxon>
        <taxon>Rhizobiaceae</taxon>
        <taxon>Sinorhizobium/Ensifer group</taxon>
        <taxon>Sinorhizobium</taxon>
    </lineage>
</organism>
<protein>
    <submittedName>
        <fullName evidence="1">Uncharacterized protein</fullName>
    </submittedName>
</protein>